<dbReference type="EMBL" id="JACGCM010002686">
    <property type="protein sequence ID" value="KAF6136621.1"/>
    <property type="molecule type" value="Genomic_DNA"/>
</dbReference>
<dbReference type="AlphaFoldDB" id="A0A7J7L1W3"/>
<feature type="domain" description="Aminotransferase-like plant mobile" evidence="1">
    <location>
        <begin position="17"/>
        <end position="59"/>
    </location>
</feature>
<dbReference type="InterPro" id="IPR044824">
    <property type="entry name" value="MAIN-like"/>
</dbReference>
<dbReference type="OrthoDB" id="1938336at2759"/>
<protein>
    <recommendedName>
        <fullName evidence="1">Aminotransferase-like plant mobile domain-containing protein</fullName>
    </recommendedName>
</protein>
<evidence type="ECO:0000313" key="3">
    <source>
        <dbReference type="Proteomes" id="UP000541444"/>
    </source>
</evidence>
<evidence type="ECO:0000259" key="1">
    <source>
        <dbReference type="Pfam" id="PF10536"/>
    </source>
</evidence>
<proteinExistence type="predicted"/>
<dbReference type="GO" id="GO:0010073">
    <property type="term" value="P:meristem maintenance"/>
    <property type="evidence" value="ECO:0007669"/>
    <property type="project" value="InterPro"/>
</dbReference>
<dbReference type="PANTHER" id="PTHR46033:SF8">
    <property type="entry name" value="PROTEIN MAINTENANCE OF MERISTEMS-LIKE"/>
    <property type="match status" value="1"/>
</dbReference>
<organism evidence="2 3">
    <name type="scientific">Kingdonia uniflora</name>
    <dbReference type="NCBI Taxonomy" id="39325"/>
    <lineage>
        <taxon>Eukaryota</taxon>
        <taxon>Viridiplantae</taxon>
        <taxon>Streptophyta</taxon>
        <taxon>Embryophyta</taxon>
        <taxon>Tracheophyta</taxon>
        <taxon>Spermatophyta</taxon>
        <taxon>Magnoliopsida</taxon>
        <taxon>Ranunculales</taxon>
        <taxon>Circaeasteraceae</taxon>
        <taxon>Kingdonia</taxon>
    </lineage>
</organism>
<evidence type="ECO:0000313" key="2">
    <source>
        <dbReference type="EMBL" id="KAF6136621.1"/>
    </source>
</evidence>
<dbReference type="Proteomes" id="UP000541444">
    <property type="component" value="Unassembled WGS sequence"/>
</dbReference>
<accession>A0A7J7L1W3</accession>
<reference evidence="2 3" key="1">
    <citation type="journal article" date="2020" name="IScience">
        <title>Genome Sequencing of the Endangered Kingdonia uniflora (Circaeasteraceae, Ranunculales) Reveals Potential Mechanisms of Evolutionary Specialization.</title>
        <authorList>
            <person name="Sun Y."/>
            <person name="Deng T."/>
            <person name="Zhang A."/>
            <person name="Moore M.J."/>
            <person name="Landis J.B."/>
            <person name="Lin N."/>
            <person name="Zhang H."/>
            <person name="Zhang X."/>
            <person name="Huang J."/>
            <person name="Zhang X."/>
            <person name="Sun H."/>
            <person name="Wang H."/>
        </authorList>
    </citation>
    <scope>NUCLEOTIDE SEQUENCE [LARGE SCALE GENOMIC DNA]</scope>
    <source>
        <strain evidence="2">TB1705</strain>
        <tissue evidence="2">Leaf</tissue>
    </source>
</reference>
<dbReference type="InterPro" id="IPR019557">
    <property type="entry name" value="AminoTfrase-like_pln_mobile"/>
</dbReference>
<name>A0A7J7L1W3_9MAGN</name>
<dbReference type="PANTHER" id="PTHR46033">
    <property type="entry name" value="PROTEIN MAIN-LIKE 2"/>
    <property type="match status" value="1"/>
</dbReference>
<keyword evidence="3" id="KW-1185">Reference proteome</keyword>
<comment type="caution">
    <text evidence="2">The sequence shown here is derived from an EMBL/GenBank/DDBJ whole genome shotgun (WGS) entry which is preliminary data.</text>
</comment>
<dbReference type="Pfam" id="PF10536">
    <property type="entry name" value="PMD"/>
    <property type="match status" value="1"/>
</dbReference>
<sequence>MVDDMGFKEFCSIKAGISDNRFIHALVEWWWPSTHTFHFPCGELGFALLYFVMLTGLKFGIGREFPYDESYSKLEEAEKMFSGITNTDISISLRVGYLAALTDCDIIGASSFDWGTPIMAILYQGLDEVSVLKDGKTINLSRGKSCFNVELPMGSIGVNPIRARELNLVLTRNNMRGKAKFKRKMASTPIVVEDVVEAEEEVYDDKE</sequence>
<gene>
    <name evidence="2" type="ORF">GIB67_016077</name>
</gene>